<dbReference type="Proteomes" id="UP000000925">
    <property type="component" value="Chromosome"/>
</dbReference>
<name>D5EPR1_CORAD</name>
<feature type="domain" description="DUF302" evidence="2">
    <location>
        <begin position="58"/>
        <end position="120"/>
    </location>
</feature>
<dbReference type="PANTHER" id="PTHR38342:SF1">
    <property type="entry name" value="SLR5037 PROTEIN"/>
    <property type="match status" value="1"/>
</dbReference>
<sequence length="152" mass="16386">MKTLCLTLLSLAIALTAFAKPKESSMYLITDTDKTFEQAVQDLEAAVQAHGFGVLHIHDLGNTLRKKGADFNEDCKVLEVCNPQEAAKVLSVDMRLNMALPCRISVYTENGQTKIGVIKPAQMLAGLSDDPALAKVAQAVEAKIEQMIAAAK</sequence>
<organism evidence="3 4">
    <name type="scientific">Coraliomargarita akajimensis (strain DSM 45221 / IAM 15411 / JCM 23193 / KCTC 12865 / 04OKA010-24)</name>
    <dbReference type="NCBI Taxonomy" id="583355"/>
    <lineage>
        <taxon>Bacteria</taxon>
        <taxon>Pseudomonadati</taxon>
        <taxon>Verrucomicrobiota</taxon>
        <taxon>Opitutia</taxon>
        <taxon>Puniceicoccales</taxon>
        <taxon>Coraliomargaritaceae</taxon>
        <taxon>Coraliomargarita</taxon>
    </lineage>
</organism>
<reference evidence="3 4" key="1">
    <citation type="journal article" date="2010" name="Stand. Genomic Sci.">
        <title>Complete genome sequence of Coraliomargarita akajimensis type strain (04OKA010-24).</title>
        <authorList>
            <person name="Mavromatis K."/>
            <person name="Abt B."/>
            <person name="Brambilla E."/>
            <person name="Lapidus A."/>
            <person name="Copeland A."/>
            <person name="Deshpande S."/>
            <person name="Nolan M."/>
            <person name="Lucas S."/>
            <person name="Tice H."/>
            <person name="Cheng J.F."/>
            <person name="Han C."/>
            <person name="Detter J.C."/>
            <person name="Woyke T."/>
            <person name="Goodwin L."/>
            <person name="Pitluck S."/>
            <person name="Held B."/>
            <person name="Brettin T."/>
            <person name="Tapia R."/>
            <person name="Ivanova N."/>
            <person name="Mikhailova N."/>
            <person name="Pati A."/>
            <person name="Liolios K."/>
            <person name="Chen A."/>
            <person name="Palaniappan K."/>
            <person name="Land M."/>
            <person name="Hauser L."/>
            <person name="Chang Y.J."/>
            <person name="Jeffries C.D."/>
            <person name="Rohde M."/>
            <person name="Goker M."/>
            <person name="Bristow J."/>
            <person name="Eisen J.A."/>
            <person name="Markowitz V."/>
            <person name="Hugenholtz P."/>
            <person name="Klenk H.P."/>
            <person name="Kyrpides N.C."/>
        </authorList>
    </citation>
    <scope>NUCLEOTIDE SEQUENCE [LARGE SCALE GENOMIC DNA]</scope>
    <source>
        <strain evidence="4">DSM 45221 / IAM 15411 / JCM 23193 / KCTC 12865</strain>
    </source>
</reference>
<dbReference type="CDD" id="cd14797">
    <property type="entry name" value="DUF302"/>
    <property type="match status" value="1"/>
</dbReference>
<dbReference type="HOGENOM" id="CLU_126998_2_0_0"/>
<evidence type="ECO:0000259" key="2">
    <source>
        <dbReference type="Pfam" id="PF03625"/>
    </source>
</evidence>
<accession>D5EPR1</accession>
<dbReference type="SUPFAM" id="SSF103247">
    <property type="entry name" value="TT1751-like"/>
    <property type="match status" value="1"/>
</dbReference>
<dbReference type="EMBL" id="CP001998">
    <property type="protein sequence ID" value="ADE55644.1"/>
    <property type="molecule type" value="Genomic_DNA"/>
</dbReference>
<dbReference type="KEGG" id="caa:Caka_2628"/>
<dbReference type="Pfam" id="PF03625">
    <property type="entry name" value="DUF302"/>
    <property type="match status" value="1"/>
</dbReference>
<evidence type="ECO:0000256" key="1">
    <source>
        <dbReference type="SAM" id="SignalP"/>
    </source>
</evidence>
<dbReference type="PANTHER" id="PTHR38342">
    <property type="entry name" value="SLR5037 PROTEIN"/>
    <property type="match status" value="1"/>
</dbReference>
<feature type="chain" id="PRO_5003070927" description="DUF302 domain-containing protein" evidence="1">
    <location>
        <begin position="20"/>
        <end position="152"/>
    </location>
</feature>
<evidence type="ECO:0000313" key="4">
    <source>
        <dbReference type="Proteomes" id="UP000000925"/>
    </source>
</evidence>
<proteinExistence type="predicted"/>
<dbReference type="InterPro" id="IPR005180">
    <property type="entry name" value="DUF302"/>
</dbReference>
<dbReference type="STRING" id="583355.Caka_2628"/>
<keyword evidence="1" id="KW-0732">Signal</keyword>
<dbReference type="eggNOG" id="COG3439">
    <property type="taxonomic scope" value="Bacteria"/>
</dbReference>
<dbReference type="Gene3D" id="3.30.310.70">
    <property type="entry name" value="TT1751-like domain"/>
    <property type="match status" value="1"/>
</dbReference>
<protein>
    <recommendedName>
        <fullName evidence="2">DUF302 domain-containing protein</fullName>
    </recommendedName>
</protein>
<gene>
    <name evidence="3" type="ordered locus">Caka_2628</name>
</gene>
<evidence type="ECO:0000313" key="3">
    <source>
        <dbReference type="EMBL" id="ADE55644.1"/>
    </source>
</evidence>
<dbReference type="InterPro" id="IPR035923">
    <property type="entry name" value="TT1751-like_sf"/>
</dbReference>
<dbReference type="AlphaFoldDB" id="D5EPR1"/>
<keyword evidence="4" id="KW-1185">Reference proteome</keyword>
<feature type="signal peptide" evidence="1">
    <location>
        <begin position="1"/>
        <end position="19"/>
    </location>
</feature>
<dbReference type="InterPro" id="IPR016796">
    <property type="entry name" value="UCP021774"/>
</dbReference>
<dbReference type="PIRSF" id="PIRSF021774">
    <property type="entry name" value="UCP021774"/>
    <property type="match status" value="1"/>
</dbReference>